<feature type="domain" description="N-acetyltransferase" evidence="3">
    <location>
        <begin position="156"/>
        <end position="292"/>
    </location>
</feature>
<dbReference type="PANTHER" id="PTHR43877">
    <property type="entry name" value="AMINOALKYLPHOSPHONATE N-ACETYLTRANSFERASE-RELATED-RELATED"/>
    <property type="match status" value="1"/>
</dbReference>
<accession>A0A6J4LRB5</accession>
<dbReference type="InterPro" id="IPR050832">
    <property type="entry name" value="Bact_Acetyltransf"/>
</dbReference>
<dbReference type="EMBL" id="CADCUD010000121">
    <property type="protein sequence ID" value="CAA9339335.1"/>
    <property type="molecule type" value="Genomic_DNA"/>
</dbReference>
<organism evidence="4">
    <name type="scientific">uncultured Nocardioidaceae bacterium</name>
    <dbReference type="NCBI Taxonomy" id="253824"/>
    <lineage>
        <taxon>Bacteria</taxon>
        <taxon>Bacillati</taxon>
        <taxon>Actinomycetota</taxon>
        <taxon>Actinomycetes</taxon>
        <taxon>Propionibacteriales</taxon>
        <taxon>Nocardioidaceae</taxon>
        <taxon>environmental samples</taxon>
    </lineage>
</organism>
<dbReference type="Pfam" id="PF00583">
    <property type="entry name" value="Acetyltransf_1"/>
    <property type="match status" value="1"/>
</dbReference>
<dbReference type="InterPro" id="IPR000182">
    <property type="entry name" value="GNAT_dom"/>
</dbReference>
<reference evidence="4" key="1">
    <citation type="submission" date="2020-02" db="EMBL/GenBank/DDBJ databases">
        <authorList>
            <person name="Meier V. D."/>
        </authorList>
    </citation>
    <scope>NUCLEOTIDE SEQUENCE</scope>
    <source>
        <strain evidence="4">AVDCRST_MAG46</strain>
    </source>
</reference>
<evidence type="ECO:0000256" key="2">
    <source>
        <dbReference type="ARBA" id="ARBA00023315"/>
    </source>
</evidence>
<gene>
    <name evidence="4" type="ORF">AVDCRST_MAG46-1905</name>
</gene>
<evidence type="ECO:0000259" key="3">
    <source>
        <dbReference type="PROSITE" id="PS51186"/>
    </source>
</evidence>
<keyword evidence="1" id="KW-0808">Transferase</keyword>
<sequence>MHLTAGWTAPRSDICSVVRQAGRRGSTTESRGATPAWQGAGVTTELLQTLETFYDAVPRPVADPHEQGSMTLFVARTGWPYYARPTLGATQVDASDVRAIVELAERLEVPVSLEWVHEITPSLADAARAAGLTVREMPLLVLEGQVVEVPDAGVDVELLDADDSRFGDVRAAVHAGFGNTDEKGAEPVEQWIRDRVGQGLMRVAGAFTSDGSAVGGGSSQTRGGVCELTGIATLPSWRRHGVGALVTRALAEDATASGASTVFLSANDDDVARVYERVGFRRVGTACTAEPA</sequence>
<evidence type="ECO:0000313" key="4">
    <source>
        <dbReference type="EMBL" id="CAA9339335.1"/>
    </source>
</evidence>
<keyword evidence="2" id="KW-0012">Acyltransferase</keyword>
<proteinExistence type="predicted"/>
<dbReference type="CDD" id="cd04301">
    <property type="entry name" value="NAT_SF"/>
    <property type="match status" value="1"/>
</dbReference>
<name>A0A6J4LRB5_9ACTN</name>
<dbReference type="AlphaFoldDB" id="A0A6J4LRB5"/>
<dbReference type="SUPFAM" id="SSF55729">
    <property type="entry name" value="Acyl-CoA N-acyltransferases (Nat)"/>
    <property type="match status" value="1"/>
</dbReference>
<evidence type="ECO:0000256" key="1">
    <source>
        <dbReference type="ARBA" id="ARBA00022679"/>
    </source>
</evidence>
<dbReference type="PROSITE" id="PS51186">
    <property type="entry name" value="GNAT"/>
    <property type="match status" value="1"/>
</dbReference>
<dbReference type="InterPro" id="IPR016181">
    <property type="entry name" value="Acyl_CoA_acyltransferase"/>
</dbReference>
<dbReference type="Gene3D" id="3.40.630.30">
    <property type="match status" value="1"/>
</dbReference>
<dbReference type="PANTHER" id="PTHR43877:SF1">
    <property type="entry name" value="ACETYLTRANSFERASE"/>
    <property type="match status" value="1"/>
</dbReference>
<dbReference type="GO" id="GO:0016747">
    <property type="term" value="F:acyltransferase activity, transferring groups other than amino-acyl groups"/>
    <property type="evidence" value="ECO:0007669"/>
    <property type="project" value="InterPro"/>
</dbReference>
<protein>
    <recommendedName>
        <fullName evidence="3">N-acetyltransferase domain-containing protein</fullName>
    </recommendedName>
</protein>